<dbReference type="KEGG" id="acr:Acry_0629"/>
<proteinExistence type="inferred from homology"/>
<dbReference type="HOGENOM" id="CLU_012494_13_1_5"/>
<dbReference type="InterPro" id="IPR033140">
    <property type="entry name" value="Lipase_GDXG_put_SER_AS"/>
</dbReference>
<comment type="similarity">
    <text evidence="1">Belongs to the 'GDXG' lipolytic enzyme family.</text>
</comment>
<dbReference type="PANTHER" id="PTHR48081">
    <property type="entry name" value="AB HYDROLASE SUPERFAMILY PROTEIN C4A8.06C"/>
    <property type="match status" value="1"/>
</dbReference>
<dbReference type="PROSITE" id="PS01173">
    <property type="entry name" value="LIPASE_GDXG_HIS"/>
    <property type="match status" value="1"/>
</dbReference>
<evidence type="ECO:0000256" key="2">
    <source>
        <dbReference type="ARBA" id="ARBA00022801"/>
    </source>
</evidence>
<keyword evidence="2 5" id="KW-0378">Hydrolase</keyword>
<dbReference type="STRING" id="349163.Acry_0629"/>
<organism evidence="5 6">
    <name type="scientific">Acidiphilium cryptum (strain JF-5)</name>
    <dbReference type="NCBI Taxonomy" id="349163"/>
    <lineage>
        <taxon>Bacteria</taxon>
        <taxon>Pseudomonadati</taxon>
        <taxon>Pseudomonadota</taxon>
        <taxon>Alphaproteobacteria</taxon>
        <taxon>Acetobacterales</taxon>
        <taxon>Acidocellaceae</taxon>
        <taxon>Acidiphilium</taxon>
    </lineage>
</organism>
<evidence type="ECO:0000313" key="6">
    <source>
        <dbReference type="Proteomes" id="UP000000245"/>
    </source>
</evidence>
<dbReference type="EMBL" id="CP000697">
    <property type="protein sequence ID" value="ABQ29851.1"/>
    <property type="molecule type" value="Genomic_DNA"/>
</dbReference>
<dbReference type="GO" id="GO:0004806">
    <property type="term" value="F:triacylglycerol lipase activity"/>
    <property type="evidence" value="ECO:0007669"/>
    <property type="project" value="TreeGrafter"/>
</dbReference>
<dbReference type="Gene3D" id="3.40.50.1820">
    <property type="entry name" value="alpha/beta hydrolase"/>
    <property type="match status" value="1"/>
</dbReference>
<dbReference type="InterPro" id="IPR002168">
    <property type="entry name" value="Lipase_GDXG_HIS_AS"/>
</dbReference>
<accession>A5FW69</accession>
<dbReference type="SUPFAM" id="SSF53474">
    <property type="entry name" value="alpha/beta-Hydrolases"/>
    <property type="match status" value="1"/>
</dbReference>
<evidence type="ECO:0000256" key="1">
    <source>
        <dbReference type="ARBA" id="ARBA00010515"/>
    </source>
</evidence>
<dbReference type="PANTHER" id="PTHR48081:SF30">
    <property type="entry name" value="ACETYL-HYDROLASE LIPR-RELATED"/>
    <property type="match status" value="1"/>
</dbReference>
<evidence type="ECO:0000259" key="4">
    <source>
        <dbReference type="Pfam" id="PF07859"/>
    </source>
</evidence>
<evidence type="ECO:0000256" key="3">
    <source>
        <dbReference type="PROSITE-ProRule" id="PRU10038"/>
    </source>
</evidence>
<dbReference type="Pfam" id="PF07859">
    <property type="entry name" value="Abhydrolase_3"/>
    <property type="match status" value="1"/>
</dbReference>
<reference evidence="5 6" key="1">
    <citation type="submission" date="2007-05" db="EMBL/GenBank/DDBJ databases">
        <title>Complete sequence of chromosome of Acidiphilium cryptum JF-5.</title>
        <authorList>
            <consortium name="US DOE Joint Genome Institute"/>
            <person name="Copeland A."/>
            <person name="Lucas S."/>
            <person name="Lapidus A."/>
            <person name="Barry K."/>
            <person name="Detter J.C."/>
            <person name="Glavina del Rio T."/>
            <person name="Hammon N."/>
            <person name="Israni S."/>
            <person name="Dalin E."/>
            <person name="Tice H."/>
            <person name="Pitluck S."/>
            <person name="Sims D."/>
            <person name="Brettin T."/>
            <person name="Bruce D."/>
            <person name="Han C."/>
            <person name="Schmutz J."/>
            <person name="Larimer F."/>
            <person name="Land M."/>
            <person name="Hauser L."/>
            <person name="Kyrpides N."/>
            <person name="Kim E."/>
            <person name="Magnuson T."/>
            <person name="Richardson P."/>
        </authorList>
    </citation>
    <scope>NUCLEOTIDE SEQUENCE [LARGE SCALE GENOMIC DNA]</scope>
    <source>
        <strain evidence="5 6">JF-5</strain>
    </source>
</reference>
<dbReference type="RefSeq" id="WP_011941658.1">
    <property type="nucleotide sequence ID" value="NC_009484.1"/>
</dbReference>
<feature type="domain" description="Alpha/beta hydrolase fold-3" evidence="4">
    <location>
        <begin position="71"/>
        <end position="270"/>
    </location>
</feature>
<dbReference type="AlphaFoldDB" id="A5FW69"/>
<keyword evidence="6" id="KW-1185">Reference proteome</keyword>
<protein>
    <submittedName>
        <fullName evidence="5">Alpha/beta hydrolase fold-3 domain protein</fullName>
    </submittedName>
</protein>
<feature type="active site" evidence="3">
    <location>
        <position position="144"/>
    </location>
</feature>
<sequence>MASLAAHLINPVLRVQVKRKLARATDAESLRKAFRSPMPTPRGVRYTPSIIGGVPGEWVEPAFGAPPAMTVLYLHGGGYVVCSAESHRPVTGGLARRGLRVFAADYRLAPAHPFPAAVDDGFAAFRGLVAQGHDPASLAIAGDSAGGGLALAVALRVREAGMAMPARLVLFSPWTDLAGTGRSAVENRRCDPMIQGGRIAEGARPYLAGTDPYNPFASPLYADLAGLPPMLVHVGAREVLLDDSVRLHEKALAAGVDSLLRIWPVVPHAWPIFQAILPEGRAALDESAAFIRGAAPPPAALR</sequence>
<name>A5FW69_ACICJ</name>
<gene>
    <name evidence="5" type="ordered locus">Acry_0629</name>
</gene>
<dbReference type="InterPro" id="IPR050300">
    <property type="entry name" value="GDXG_lipolytic_enzyme"/>
</dbReference>
<dbReference type="eggNOG" id="COG0657">
    <property type="taxonomic scope" value="Bacteria"/>
</dbReference>
<dbReference type="InterPro" id="IPR029058">
    <property type="entry name" value="AB_hydrolase_fold"/>
</dbReference>
<evidence type="ECO:0000313" key="5">
    <source>
        <dbReference type="EMBL" id="ABQ29851.1"/>
    </source>
</evidence>
<dbReference type="ESTHER" id="acicy-q2dcw7">
    <property type="family name" value="Hormone-sensitive_lipase_like"/>
</dbReference>
<dbReference type="InterPro" id="IPR013094">
    <property type="entry name" value="AB_hydrolase_3"/>
</dbReference>
<dbReference type="Proteomes" id="UP000000245">
    <property type="component" value="Chromosome"/>
</dbReference>
<dbReference type="PROSITE" id="PS01174">
    <property type="entry name" value="LIPASE_GDXG_SER"/>
    <property type="match status" value="1"/>
</dbReference>